<dbReference type="Proteomes" id="UP000837857">
    <property type="component" value="Chromosome 1"/>
</dbReference>
<sequence>MTSDCGRRLNEGGVQKQTLRRRRDAVGCRRGPCADQTQIHQCVRLGGQAAKRGSLSTAPSARGGAQTLLRLMLAARRPRNTKRGALVAQLAPLGGVSSRFHGARRRPRRIRNRRNISRVSPQDQSIAPPTWTV</sequence>
<name>A0ABN8HQP9_9NEOP</name>
<evidence type="ECO:0000313" key="2">
    <source>
        <dbReference type="EMBL" id="CAH2036027.1"/>
    </source>
</evidence>
<feature type="compositionally biased region" description="Basic residues" evidence="1">
    <location>
        <begin position="101"/>
        <end position="116"/>
    </location>
</feature>
<gene>
    <name evidence="2" type="ORF">IPOD504_LOCUS812</name>
</gene>
<proteinExistence type="predicted"/>
<evidence type="ECO:0000256" key="1">
    <source>
        <dbReference type="SAM" id="MobiDB-lite"/>
    </source>
</evidence>
<feature type="non-terminal residue" evidence="2">
    <location>
        <position position="1"/>
    </location>
</feature>
<dbReference type="EMBL" id="OW152813">
    <property type="protein sequence ID" value="CAH2036027.1"/>
    <property type="molecule type" value="Genomic_DNA"/>
</dbReference>
<keyword evidence="3" id="KW-1185">Reference proteome</keyword>
<reference evidence="2" key="1">
    <citation type="submission" date="2022-03" db="EMBL/GenBank/DDBJ databases">
        <authorList>
            <person name="Martin H S."/>
        </authorList>
    </citation>
    <scope>NUCLEOTIDE SEQUENCE</scope>
</reference>
<evidence type="ECO:0000313" key="3">
    <source>
        <dbReference type="Proteomes" id="UP000837857"/>
    </source>
</evidence>
<feature type="region of interest" description="Disordered" evidence="1">
    <location>
        <begin position="98"/>
        <end position="133"/>
    </location>
</feature>
<feature type="compositionally biased region" description="Polar residues" evidence="1">
    <location>
        <begin position="122"/>
        <end position="133"/>
    </location>
</feature>
<organism evidence="2 3">
    <name type="scientific">Iphiclides podalirius</name>
    <name type="common">scarce swallowtail</name>
    <dbReference type="NCBI Taxonomy" id="110791"/>
    <lineage>
        <taxon>Eukaryota</taxon>
        <taxon>Metazoa</taxon>
        <taxon>Ecdysozoa</taxon>
        <taxon>Arthropoda</taxon>
        <taxon>Hexapoda</taxon>
        <taxon>Insecta</taxon>
        <taxon>Pterygota</taxon>
        <taxon>Neoptera</taxon>
        <taxon>Endopterygota</taxon>
        <taxon>Lepidoptera</taxon>
        <taxon>Glossata</taxon>
        <taxon>Ditrysia</taxon>
        <taxon>Papilionoidea</taxon>
        <taxon>Papilionidae</taxon>
        <taxon>Papilioninae</taxon>
        <taxon>Iphiclides</taxon>
    </lineage>
</organism>
<accession>A0ABN8HQP9</accession>
<protein>
    <submittedName>
        <fullName evidence="2">Uncharacterized protein</fullName>
    </submittedName>
</protein>